<accession>A0A392SJ06</accession>
<evidence type="ECO:0000313" key="1">
    <source>
        <dbReference type="EMBL" id="MCI47846.1"/>
    </source>
</evidence>
<dbReference type="AlphaFoldDB" id="A0A392SJ06"/>
<protein>
    <submittedName>
        <fullName evidence="1">Uncharacterized protein</fullName>
    </submittedName>
</protein>
<name>A0A392SJ06_9FABA</name>
<keyword evidence="2" id="KW-1185">Reference proteome</keyword>
<dbReference type="PANTHER" id="PTHR37610">
    <property type="entry name" value="CCHC-TYPE DOMAIN-CONTAINING PROTEIN"/>
    <property type="match status" value="1"/>
</dbReference>
<proteinExistence type="predicted"/>
<reference evidence="1 2" key="1">
    <citation type="journal article" date="2018" name="Front. Plant Sci.">
        <title>Red Clover (Trifolium pratense) and Zigzag Clover (T. medium) - A Picture of Genomic Similarities and Differences.</title>
        <authorList>
            <person name="Dluhosova J."/>
            <person name="Istvanek J."/>
            <person name="Nedelnik J."/>
            <person name="Repkova J."/>
        </authorList>
    </citation>
    <scope>NUCLEOTIDE SEQUENCE [LARGE SCALE GENOMIC DNA]</scope>
    <source>
        <strain evidence="2">cv. 10/8</strain>
        <tissue evidence="1">Leaf</tissue>
    </source>
</reference>
<organism evidence="1 2">
    <name type="scientific">Trifolium medium</name>
    <dbReference type="NCBI Taxonomy" id="97028"/>
    <lineage>
        <taxon>Eukaryota</taxon>
        <taxon>Viridiplantae</taxon>
        <taxon>Streptophyta</taxon>
        <taxon>Embryophyta</taxon>
        <taxon>Tracheophyta</taxon>
        <taxon>Spermatophyta</taxon>
        <taxon>Magnoliopsida</taxon>
        <taxon>eudicotyledons</taxon>
        <taxon>Gunneridae</taxon>
        <taxon>Pentapetalae</taxon>
        <taxon>rosids</taxon>
        <taxon>fabids</taxon>
        <taxon>Fabales</taxon>
        <taxon>Fabaceae</taxon>
        <taxon>Papilionoideae</taxon>
        <taxon>50 kb inversion clade</taxon>
        <taxon>NPAAA clade</taxon>
        <taxon>Hologalegina</taxon>
        <taxon>IRL clade</taxon>
        <taxon>Trifolieae</taxon>
        <taxon>Trifolium</taxon>
    </lineage>
</organism>
<sequence>DGSLPKPSIGDPLYAPWIRCSTTVLAWIHRSISKSIARSVLWIDSATGVWKNLKLGFRKGISSEYPIFRKNSTDFVKVILISPISLFN</sequence>
<comment type="caution">
    <text evidence="1">The sequence shown here is derived from an EMBL/GenBank/DDBJ whole genome shotgun (WGS) entry which is preliminary data.</text>
</comment>
<dbReference type="PANTHER" id="PTHR37610:SF55">
    <property type="entry name" value="RETROTRANSPOSON COPIA-LIKE N-TERMINAL DOMAIN-CONTAINING PROTEIN"/>
    <property type="match status" value="1"/>
</dbReference>
<feature type="non-terminal residue" evidence="1">
    <location>
        <position position="1"/>
    </location>
</feature>
<dbReference type="EMBL" id="LXQA010377813">
    <property type="protein sequence ID" value="MCI47846.1"/>
    <property type="molecule type" value="Genomic_DNA"/>
</dbReference>
<evidence type="ECO:0000313" key="2">
    <source>
        <dbReference type="Proteomes" id="UP000265520"/>
    </source>
</evidence>
<dbReference type="Proteomes" id="UP000265520">
    <property type="component" value="Unassembled WGS sequence"/>
</dbReference>